<dbReference type="InterPro" id="IPR001405">
    <property type="entry name" value="UPF0758"/>
</dbReference>
<dbReference type="GO" id="GO:0006508">
    <property type="term" value="P:proteolysis"/>
    <property type="evidence" value="ECO:0007669"/>
    <property type="project" value="UniProtKB-KW"/>
</dbReference>
<dbReference type="RefSeq" id="WP_226543735.1">
    <property type="nucleotide sequence ID" value="NZ_JAJAPW010000004.1"/>
</dbReference>
<dbReference type="Proteomes" id="UP001139199">
    <property type="component" value="Unassembled WGS sequence"/>
</dbReference>
<dbReference type="InterPro" id="IPR046778">
    <property type="entry name" value="UPF0758_N"/>
</dbReference>
<dbReference type="GO" id="GO:0046872">
    <property type="term" value="F:metal ion binding"/>
    <property type="evidence" value="ECO:0007669"/>
    <property type="project" value="UniProtKB-KW"/>
</dbReference>
<evidence type="ECO:0000256" key="1">
    <source>
        <dbReference type="ARBA" id="ARBA00022670"/>
    </source>
</evidence>
<keyword evidence="9" id="KW-1185">Reference proteome</keyword>
<reference evidence="8" key="1">
    <citation type="submission" date="2021-10" db="EMBL/GenBank/DDBJ databases">
        <title>Tamlana sargassums sp. nov., and Tamlana laminarinivorans sp. nov., two new bacteria isolated from the brown alga.</title>
        <authorList>
            <person name="Li J."/>
        </authorList>
    </citation>
    <scope>NUCLEOTIDE SEQUENCE</scope>
    <source>
        <strain evidence="8">PT2-4</strain>
    </source>
</reference>
<dbReference type="Pfam" id="PF04002">
    <property type="entry name" value="RadC"/>
    <property type="match status" value="1"/>
</dbReference>
<dbReference type="AlphaFoldDB" id="A0A9X1HZV9"/>
<keyword evidence="4" id="KW-0862">Zinc</keyword>
<dbReference type="InterPro" id="IPR025657">
    <property type="entry name" value="RadC_JAB"/>
</dbReference>
<evidence type="ECO:0000256" key="2">
    <source>
        <dbReference type="ARBA" id="ARBA00022723"/>
    </source>
</evidence>
<dbReference type="PANTHER" id="PTHR30471:SF3">
    <property type="entry name" value="UPF0758 PROTEIN YEES-RELATED"/>
    <property type="match status" value="1"/>
</dbReference>
<name>A0A9X1HZV9_9FLAO</name>
<dbReference type="Gene3D" id="3.40.140.10">
    <property type="entry name" value="Cytidine Deaminase, domain 2"/>
    <property type="match status" value="1"/>
</dbReference>
<evidence type="ECO:0000313" key="9">
    <source>
        <dbReference type="Proteomes" id="UP001139199"/>
    </source>
</evidence>
<feature type="domain" description="MPN" evidence="7">
    <location>
        <begin position="110"/>
        <end position="232"/>
    </location>
</feature>
<protein>
    <submittedName>
        <fullName evidence="8">DNA repair protein RadC</fullName>
    </submittedName>
</protein>
<dbReference type="InterPro" id="IPR037518">
    <property type="entry name" value="MPN"/>
</dbReference>
<evidence type="ECO:0000313" key="8">
    <source>
        <dbReference type="EMBL" id="MCB4799223.1"/>
    </source>
</evidence>
<evidence type="ECO:0000256" key="5">
    <source>
        <dbReference type="ARBA" id="ARBA00023049"/>
    </source>
</evidence>
<keyword evidence="5" id="KW-0482">Metalloprotease</keyword>
<dbReference type="Pfam" id="PF20582">
    <property type="entry name" value="UPF0758_N"/>
    <property type="match status" value="1"/>
</dbReference>
<dbReference type="PROSITE" id="PS01302">
    <property type="entry name" value="UPF0758"/>
    <property type="match status" value="1"/>
</dbReference>
<dbReference type="GO" id="GO:0008237">
    <property type="term" value="F:metallopeptidase activity"/>
    <property type="evidence" value="ECO:0007669"/>
    <property type="project" value="UniProtKB-KW"/>
</dbReference>
<dbReference type="CDD" id="cd08071">
    <property type="entry name" value="MPN_DUF2466"/>
    <property type="match status" value="1"/>
</dbReference>
<evidence type="ECO:0000256" key="3">
    <source>
        <dbReference type="ARBA" id="ARBA00022801"/>
    </source>
</evidence>
<dbReference type="EMBL" id="JAJAPW010000004">
    <property type="protein sequence ID" value="MCB4799223.1"/>
    <property type="molecule type" value="Genomic_DNA"/>
</dbReference>
<accession>A0A9X1HZV9</accession>
<proteinExistence type="inferred from homology"/>
<evidence type="ECO:0000256" key="4">
    <source>
        <dbReference type="ARBA" id="ARBA00022833"/>
    </source>
</evidence>
<gene>
    <name evidence="8" type="primary">radC</name>
    <name evidence="8" type="ORF">LG649_10220</name>
</gene>
<organism evidence="8 9">
    <name type="scientific">Neotamlana laminarinivorans</name>
    <dbReference type="NCBI Taxonomy" id="2883124"/>
    <lineage>
        <taxon>Bacteria</taxon>
        <taxon>Pseudomonadati</taxon>
        <taxon>Bacteroidota</taxon>
        <taxon>Flavobacteriia</taxon>
        <taxon>Flavobacteriales</taxon>
        <taxon>Flavobacteriaceae</taxon>
        <taxon>Neotamlana</taxon>
    </lineage>
</organism>
<comment type="similarity">
    <text evidence="6">Belongs to the UPF0758 family.</text>
</comment>
<keyword evidence="1" id="KW-0645">Protease</keyword>
<keyword evidence="2" id="KW-0479">Metal-binding</keyword>
<dbReference type="PANTHER" id="PTHR30471">
    <property type="entry name" value="DNA REPAIR PROTEIN RADC"/>
    <property type="match status" value="1"/>
</dbReference>
<dbReference type="InterPro" id="IPR020891">
    <property type="entry name" value="UPF0758_CS"/>
</dbReference>
<sequence length="232" mass="25408">MQEKNTSFSIKNWSQDDQPREKLLHKGKAALSDAELVAILIGSGNRDESAVALCKRILASVDNNLSALGKLSIKQLTTFKGIGEAKAITIAAALELGRRRRSEEAIVVNKITSSKSVFEIMQPVIGELEHEEFWIIYLNNSNKVIQKNQISKGGITGTLVDVRLVLKQALEVGAVGLILAHNHPSGTLKPSEADKQITQKLKNASQSLDIRVLDHLIVTEKAYFSFADEAIL</sequence>
<evidence type="ECO:0000256" key="6">
    <source>
        <dbReference type="RuleBase" id="RU003797"/>
    </source>
</evidence>
<evidence type="ECO:0000259" key="7">
    <source>
        <dbReference type="PROSITE" id="PS50249"/>
    </source>
</evidence>
<dbReference type="PROSITE" id="PS50249">
    <property type="entry name" value="MPN"/>
    <property type="match status" value="1"/>
</dbReference>
<dbReference type="NCBIfam" id="TIGR00608">
    <property type="entry name" value="radc"/>
    <property type="match status" value="1"/>
</dbReference>
<dbReference type="NCBIfam" id="NF000642">
    <property type="entry name" value="PRK00024.1"/>
    <property type="match status" value="1"/>
</dbReference>
<comment type="caution">
    <text evidence="8">The sequence shown here is derived from an EMBL/GenBank/DDBJ whole genome shotgun (WGS) entry which is preliminary data.</text>
</comment>
<keyword evidence="3" id="KW-0378">Hydrolase</keyword>